<evidence type="ECO:0000256" key="5">
    <source>
        <dbReference type="ARBA" id="ARBA00023136"/>
    </source>
</evidence>
<gene>
    <name evidence="7" type="ORF">A3B54_03100</name>
</gene>
<dbReference type="Proteomes" id="UP000177039">
    <property type="component" value="Unassembled WGS sequence"/>
</dbReference>
<keyword evidence="4 6" id="KW-1133">Transmembrane helix</keyword>
<dbReference type="InterPro" id="IPR002797">
    <property type="entry name" value="Polysacc_synth"/>
</dbReference>
<reference evidence="7 8" key="1">
    <citation type="journal article" date="2016" name="Nat. Commun.">
        <title>Thousands of microbial genomes shed light on interconnected biogeochemical processes in an aquifer system.</title>
        <authorList>
            <person name="Anantharaman K."/>
            <person name="Brown C.T."/>
            <person name="Hug L.A."/>
            <person name="Sharon I."/>
            <person name="Castelle C.J."/>
            <person name="Probst A.J."/>
            <person name="Thomas B.C."/>
            <person name="Singh A."/>
            <person name="Wilkins M.J."/>
            <person name="Karaoz U."/>
            <person name="Brodie E.L."/>
            <person name="Williams K.H."/>
            <person name="Hubbard S.S."/>
            <person name="Banfield J.F."/>
        </authorList>
    </citation>
    <scope>NUCLEOTIDE SEQUENCE [LARGE SCALE GENOMIC DNA]</scope>
</reference>
<feature type="transmembrane region" description="Helical" evidence="6">
    <location>
        <begin position="336"/>
        <end position="355"/>
    </location>
</feature>
<evidence type="ECO:0000256" key="1">
    <source>
        <dbReference type="ARBA" id="ARBA00004651"/>
    </source>
</evidence>
<feature type="transmembrane region" description="Helical" evidence="6">
    <location>
        <begin position="104"/>
        <end position="121"/>
    </location>
</feature>
<keyword evidence="5 6" id="KW-0472">Membrane</keyword>
<feature type="transmembrane region" description="Helical" evidence="6">
    <location>
        <begin position="186"/>
        <end position="208"/>
    </location>
</feature>
<evidence type="ECO:0008006" key="9">
    <source>
        <dbReference type="Google" id="ProtNLM"/>
    </source>
</evidence>
<comment type="subcellular location">
    <subcellularLocation>
        <location evidence="1">Cell membrane</location>
        <topology evidence="1">Multi-pass membrane protein</topology>
    </subcellularLocation>
</comment>
<evidence type="ECO:0000256" key="6">
    <source>
        <dbReference type="SAM" id="Phobius"/>
    </source>
</evidence>
<proteinExistence type="predicted"/>
<keyword evidence="3 6" id="KW-0812">Transmembrane</keyword>
<feature type="transmembrane region" description="Helical" evidence="6">
    <location>
        <begin position="60"/>
        <end position="83"/>
    </location>
</feature>
<sequence>MGFFMKEKLRALSFFLGLDVPYFVSGGFWITISLIVTTIGGIILSALFARIWSKEVFGQYSFLVSILGFAGLATLPGMSQAVTQAAAENKDGVYKKAILTAGKWSVVGSIILTLISAYYYFSGNSNLSIAILVSALAFPISAAGSLFNAFLAGKKQFRLVAIYGAVAQAASIAATAFALFRFPSLVVVALFSAWSTAIANGLLTLLAGKYATNKGEDNKLIRLGFHLSFSQIFTIGADYLDRLLIPLFLGFTNNAIYAFAILIPMQIHGFLKMFSTLGQPKVAEAGSKNLKRGLVVKSLQLEMVVAAIVLFYIFAAPTIFKILYPSYQSQAVGLSQIFSLSLLYYPGNILALLFLRERQAKPIHQTNVVYGVATVISLMVLVPTMGLVGAIFAKIIARFLQLLAQFYLFGKLKTENN</sequence>
<protein>
    <recommendedName>
        <fullName evidence="9">Polysaccharide biosynthesis protein C-terminal domain-containing protein</fullName>
    </recommendedName>
</protein>
<feature type="transmembrane region" description="Helical" evidence="6">
    <location>
        <begin position="301"/>
        <end position="324"/>
    </location>
</feature>
<dbReference type="PANTHER" id="PTHR30250:SF11">
    <property type="entry name" value="O-ANTIGEN TRANSPORTER-RELATED"/>
    <property type="match status" value="1"/>
</dbReference>
<dbReference type="Pfam" id="PF01943">
    <property type="entry name" value="Polysacc_synt"/>
    <property type="match status" value="1"/>
</dbReference>
<comment type="caution">
    <text evidence="7">The sequence shown here is derived from an EMBL/GenBank/DDBJ whole genome shotgun (WGS) entry which is preliminary data.</text>
</comment>
<feature type="transmembrane region" description="Helical" evidence="6">
    <location>
        <begin position="367"/>
        <end position="385"/>
    </location>
</feature>
<dbReference type="PANTHER" id="PTHR30250">
    <property type="entry name" value="PST FAMILY PREDICTED COLANIC ACID TRANSPORTER"/>
    <property type="match status" value="1"/>
</dbReference>
<feature type="transmembrane region" description="Helical" evidence="6">
    <location>
        <begin position="127"/>
        <end position="147"/>
    </location>
</feature>
<organism evidence="7 8">
    <name type="scientific">Candidatus Curtissbacteria bacterium RIFCSPLOWO2_01_FULL_42_50</name>
    <dbReference type="NCBI Taxonomy" id="1797730"/>
    <lineage>
        <taxon>Bacteria</taxon>
        <taxon>Candidatus Curtissiibacteriota</taxon>
    </lineage>
</organism>
<dbReference type="AlphaFoldDB" id="A0A1F5H697"/>
<dbReference type="EMBL" id="MFBT01000012">
    <property type="protein sequence ID" value="OGD99650.1"/>
    <property type="molecule type" value="Genomic_DNA"/>
</dbReference>
<feature type="transmembrane region" description="Helical" evidence="6">
    <location>
        <begin position="159"/>
        <end position="180"/>
    </location>
</feature>
<evidence type="ECO:0000313" key="8">
    <source>
        <dbReference type="Proteomes" id="UP000177039"/>
    </source>
</evidence>
<dbReference type="InterPro" id="IPR050833">
    <property type="entry name" value="Poly_Biosynth_Transport"/>
</dbReference>
<evidence type="ECO:0000256" key="2">
    <source>
        <dbReference type="ARBA" id="ARBA00022475"/>
    </source>
</evidence>
<evidence type="ECO:0000256" key="3">
    <source>
        <dbReference type="ARBA" id="ARBA00022692"/>
    </source>
</evidence>
<evidence type="ECO:0000256" key="4">
    <source>
        <dbReference type="ARBA" id="ARBA00022989"/>
    </source>
</evidence>
<keyword evidence="2" id="KW-1003">Cell membrane</keyword>
<dbReference type="GO" id="GO:0005886">
    <property type="term" value="C:plasma membrane"/>
    <property type="evidence" value="ECO:0007669"/>
    <property type="project" value="UniProtKB-SubCell"/>
</dbReference>
<accession>A0A1F5H697</accession>
<name>A0A1F5H697_9BACT</name>
<feature type="transmembrane region" description="Helical" evidence="6">
    <location>
        <begin position="243"/>
        <end position="263"/>
    </location>
</feature>
<evidence type="ECO:0000313" key="7">
    <source>
        <dbReference type="EMBL" id="OGD99650.1"/>
    </source>
</evidence>
<feature type="transmembrane region" description="Helical" evidence="6">
    <location>
        <begin position="20"/>
        <end position="48"/>
    </location>
</feature>